<dbReference type="EMBL" id="JACXVP010000007">
    <property type="protein sequence ID" value="KAG5595214.1"/>
    <property type="molecule type" value="Genomic_DNA"/>
</dbReference>
<comment type="caution">
    <text evidence="2">The sequence shown here is derived from an EMBL/GenBank/DDBJ whole genome shotgun (WGS) entry which is preliminary data.</text>
</comment>
<accession>A0A9J5Y866</accession>
<gene>
    <name evidence="2" type="ORF">H5410_036446</name>
</gene>
<dbReference type="AlphaFoldDB" id="A0A9J5Y866"/>
<organism evidence="2 3">
    <name type="scientific">Solanum commersonii</name>
    <name type="common">Commerson's wild potato</name>
    <name type="synonym">Commerson's nightshade</name>
    <dbReference type="NCBI Taxonomy" id="4109"/>
    <lineage>
        <taxon>Eukaryota</taxon>
        <taxon>Viridiplantae</taxon>
        <taxon>Streptophyta</taxon>
        <taxon>Embryophyta</taxon>
        <taxon>Tracheophyta</taxon>
        <taxon>Spermatophyta</taxon>
        <taxon>Magnoliopsida</taxon>
        <taxon>eudicotyledons</taxon>
        <taxon>Gunneridae</taxon>
        <taxon>Pentapetalae</taxon>
        <taxon>asterids</taxon>
        <taxon>lamiids</taxon>
        <taxon>Solanales</taxon>
        <taxon>Solanaceae</taxon>
        <taxon>Solanoideae</taxon>
        <taxon>Solaneae</taxon>
        <taxon>Solanum</taxon>
    </lineage>
</organism>
<name>A0A9J5Y866_SOLCO</name>
<evidence type="ECO:0000256" key="1">
    <source>
        <dbReference type="SAM" id="MobiDB-lite"/>
    </source>
</evidence>
<sequence length="77" mass="8834">MSPKCGPGESPEYHPGTYYDGDDDDAPTWPAMWPIPLASVRRTYKKEMVVARSNLVHLRHLARSQRNICRNTTTYRA</sequence>
<reference evidence="2 3" key="1">
    <citation type="submission" date="2020-09" db="EMBL/GenBank/DDBJ databases">
        <title>De no assembly of potato wild relative species, Solanum commersonii.</title>
        <authorList>
            <person name="Cho K."/>
        </authorList>
    </citation>
    <scope>NUCLEOTIDE SEQUENCE [LARGE SCALE GENOMIC DNA]</scope>
    <source>
        <strain evidence="2">LZ3.2</strain>
        <tissue evidence="2">Leaf</tissue>
    </source>
</reference>
<keyword evidence="3" id="KW-1185">Reference proteome</keyword>
<evidence type="ECO:0000313" key="2">
    <source>
        <dbReference type="EMBL" id="KAG5595214.1"/>
    </source>
</evidence>
<protein>
    <submittedName>
        <fullName evidence="2">Uncharacterized protein</fullName>
    </submittedName>
</protein>
<proteinExistence type="predicted"/>
<dbReference type="Proteomes" id="UP000824120">
    <property type="component" value="Chromosome 7"/>
</dbReference>
<evidence type="ECO:0000313" key="3">
    <source>
        <dbReference type="Proteomes" id="UP000824120"/>
    </source>
</evidence>
<feature type="region of interest" description="Disordered" evidence="1">
    <location>
        <begin position="1"/>
        <end position="21"/>
    </location>
</feature>
<dbReference type="OrthoDB" id="8299755at2759"/>